<feature type="transmembrane region" description="Helical" evidence="1">
    <location>
        <begin position="214"/>
        <end position="235"/>
    </location>
</feature>
<feature type="transmembrane region" description="Helical" evidence="1">
    <location>
        <begin position="398"/>
        <end position="418"/>
    </location>
</feature>
<feature type="transmembrane region" description="Helical" evidence="1">
    <location>
        <begin position="144"/>
        <end position="163"/>
    </location>
</feature>
<evidence type="ECO:0000313" key="2">
    <source>
        <dbReference type="EMBL" id="STZ27035.1"/>
    </source>
</evidence>
<feature type="transmembrane region" description="Helical" evidence="1">
    <location>
        <begin position="241"/>
        <end position="258"/>
    </location>
</feature>
<reference evidence="2 3" key="1">
    <citation type="submission" date="2018-06" db="EMBL/GenBank/DDBJ databases">
        <authorList>
            <consortium name="Pathogen Informatics"/>
            <person name="Doyle S."/>
        </authorList>
    </citation>
    <scope>NUCLEOTIDE SEQUENCE [LARGE SCALE GENOMIC DNA]</scope>
    <source>
        <strain evidence="2 3">NCTC11179</strain>
    </source>
</reference>
<evidence type="ECO:0000313" key="3">
    <source>
        <dbReference type="Proteomes" id="UP000255024"/>
    </source>
</evidence>
<dbReference type="RefSeq" id="WP_147279618.1">
    <property type="nucleotide sequence ID" value="NZ_CP068107.1"/>
</dbReference>
<protein>
    <submittedName>
        <fullName evidence="2">Uncharacterized protein</fullName>
    </submittedName>
</protein>
<accession>A0A378RJ88</accession>
<feature type="transmembrane region" description="Helical" evidence="1">
    <location>
        <begin position="103"/>
        <end position="124"/>
    </location>
</feature>
<organism evidence="2 3">
    <name type="scientific">Myroides odoratus</name>
    <name type="common">Flavobacterium odoratum</name>
    <dbReference type="NCBI Taxonomy" id="256"/>
    <lineage>
        <taxon>Bacteria</taxon>
        <taxon>Pseudomonadati</taxon>
        <taxon>Bacteroidota</taxon>
        <taxon>Flavobacteriia</taxon>
        <taxon>Flavobacteriales</taxon>
        <taxon>Flavobacteriaceae</taxon>
        <taxon>Myroides</taxon>
    </lineage>
</organism>
<keyword evidence="1" id="KW-0812">Transmembrane</keyword>
<dbReference type="EMBL" id="UGQL01000001">
    <property type="protein sequence ID" value="STZ27035.1"/>
    <property type="molecule type" value="Genomic_DNA"/>
</dbReference>
<feature type="transmembrane region" description="Helical" evidence="1">
    <location>
        <begin position="31"/>
        <end position="52"/>
    </location>
</feature>
<evidence type="ECO:0000256" key="1">
    <source>
        <dbReference type="SAM" id="Phobius"/>
    </source>
</evidence>
<feature type="transmembrane region" description="Helical" evidence="1">
    <location>
        <begin position="430"/>
        <end position="450"/>
    </location>
</feature>
<keyword evidence="1" id="KW-0472">Membrane</keyword>
<feature type="transmembrane region" description="Helical" evidence="1">
    <location>
        <begin position="64"/>
        <end position="83"/>
    </location>
</feature>
<dbReference type="Proteomes" id="UP000255024">
    <property type="component" value="Unassembled WGS sequence"/>
</dbReference>
<gene>
    <name evidence="2" type="ORF">NCTC11179_00562</name>
</gene>
<name>A0A378RJ88_MYROD</name>
<feature type="transmembrane region" description="Helical" evidence="1">
    <location>
        <begin position="183"/>
        <end position="202"/>
    </location>
</feature>
<proteinExistence type="predicted"/>
<feature type="transmembrane region" description="Helical" evidence="1">
    <location>
        <begin position="456"/>
        <end position="476"/>
    </location>
</feature>
<feature type="transmembrane region" description="Helical" evidence="1">
    <location>
        <begin position="265"/>
        <end position="283"/>
    </location>
</feature>
<keyword evidence="3" id="KW-1185">Reference proteome</keyword>
<dbReference type="AlphaFoldDB" id="A0A378RJ88"/>
<keyword evidence="1" id="KW-1133">Transmembrane helix</keyword>
<sequence length="484" mass="55084">MYKFCFSLLIPLFLFLLVLYPFSIGLNYSKGLLLLTLVIVIISVILFVFSTFFDPIVELRKQYIRPIFLFLLGYLIVFFQGYTDLLLGNLLATDLFYFVKPHLINQAALLSCAGLIALFLGYFIRLKPIKKKYKVFSVIPLDRLIIVFTLFNLLSIYLNLKTFLSGEYSQELIESNSGTSSSYAQLLFYITYLSIIILHAINCRLKGANSIIQFVKGLGWLFYVNLGVYLLLIIISGDRGPILTISLTFICAATVGTLVRIKLKYILMCVFGGALFITLLGIVRRMDTKVSLSNRLVEAFSENKISEKYESFSPVTAELASSVRTLHFVIDKVPNDYPYLFGLLQLRESLKTIPFAAGIFDPLFPSHFRYINSAFYITWLDKGNFYFVGSGSSINADLYLIFGEISVLLGLFLVGRLFRRLDVLVFTSDRKFISLYSIVLSISILGSSIFWSRATYLAPIKSIAFTYIMVYLYLGFINRKKKAF</sequence>